<evidence type="ECO:0000313" key="4">
    <source>
        <dbReference type="EMBL" id="KAK1312111.1"/>
    </source>
</evidence>
<evidence type="ECO:0000313" key="5">
    <source>
        <dbReference type="Proteomes" id="UP001180020"/>
    </source>
</evidence>
<accession>A0AAV9EEP7</accession>
<feature type="region of interest" description="Disordered" evidence="1">
    <location>
        <begin position="1"/>
        <end position="27"/>
    </location>
</feature>
<dbReference type="AlphaFoldDB" id="A0AAV9EEP7"/>
<feature type="transmembrane region" description="Helical" evidence="2">
    <location>
        <begin position="451"/>
        <end position="473"/>
    </location>
</feature>
<reference evidence="4" key="2">
    <citation type="submission" date="2023-06" db="EMBL/GenBank/DDBJ databases">
        <authorList>
            <person name="Ma L."/>
            <person name="Liu K.-W."/>
            <person name="Li Z."/>
            <person name="Hsiao Y.-Y."/>
            <person name="Qi Y."/>
            <person name="Fu T."/>
            <person name="Tang G."/>
            <person name="Zhang D."/>
            <person name="Sun W.-H."/>
            <person name="Liu D.-K."/>
            <person name="Li Y."/>
            <person name="Chen G.-Z."/>
            <person name="Liu X.-D."/>
            <person name="Liao X.-Y."/>
            <person name="Jiang Y.-T."/>
            <person name="Yu X."/>
            <person name="Hao Y."/>
            <person name="Huang J."/>
            <person name="Zhao X.-W."/>
            <person name="Ke S."/>
            <person name="Chen Y.-Y."/>
            <person name="Wu W.-L."/>
            <person name="Hsu J.-L."/>
            <person name="Lin Y.-F."/>
            <person name="Huang M.-D."/>
            <person name="Li C.-Y."/>
            <person name="Huang L."/>
            <person name="Wang Z.-W."/>
            <person name="Zhao X."/>
            <person name="Zhong W.-Y."/>
            <person name="Peng D.-H."/>
            <person name="Ahmad S."/>
            <person name="Lan S."/>
            <person name="Zhang J.-S."/>
            <person name="Tsai W.-C."/>
            <person name="Van De Peer Y."/>
            <person name="Liu Z.-J."/>
        </authorList>
    </citation>
    <scope>NUCLEOTIDE SEQUENCE</scope>
    <source>
        <strain evidence="4">CP</strain>
        <tissue evidence="4">Leaves</tissue>
    </source>
</reference>
<feature type="compositionally biased region" description="Polar residues" evidence="1">
    <location>
        <begin position="141"/>
        <end position="150"/>
    </location>
</feature>
<keyword evidence="5" id="KW-1185">Reference proteome</keyword>
<dbReference type="PANTHER" id="PTHR47041:SF2">
    <property type="entry name" value="SEC14 CYTOSOLIC FACTOR FAMILY PROTEIN _ PHOSPHOGLYCERIDE TRANSFER FAMILY PROTEIN"/>
    <property type="match status" value="1"/>
</dbReference>
<feature type="domain" description="CRAL-TRIO" evidence="3">
    <location>
        <begin position="239"/>
        <end position="401"/>
    </location>
</feature>
<feature type="region of interest" description="Disordered" evidence="1">
    <location>
        <begin position="136"/>
        <end position="172"/>
    </location>
</feature>
<dbReference type="SMART" id="SM00516">
    <property type="entry name" value="SEC14"/>
    <property type="match status" value="1"/>
</dbReference>
<reference evidence="4" key="1">
    <citation type="journal article" date="2023" name="Nat. Commun.">
        <title>Diploid and tetraploid genomes of Acorus and the evolution of monocots.</title>
        <authorList>
            <person name="Ma L."/>
            <person name="Liu K.W."/>
            <person name="Li Z."/>
            <person name="Hsiao Y.Y."/>
            <person name="Qi Y."/>
            <person name="Fu T."/>
            <person name="Tang G.D."/>
            <person name="Zhang D."/>
            <person name="Sun W.H."/>
            <person name="Liu D.K."/>
            <person name="Li Y."/>
            <person name="Chen G.Z."/>
            <person name="Liu X.D."/>
            <person name="Liao X.Y."/>
            <person name="Jiang Y.T."/>
            <person name="Yu X."/>
            <person name="Hao Y."/>
            <person name="Huang J."/>
            <person name="Zhao X.W."/>
            <person name="Ke S."/>
            <person name="Chen Y.Y."/>
            <person name="Wu W.L."/>
            <person name="Hsu J.L."/>
            <person name="Lin Y.F."/>
            <person name="Huang M.D."/>
            <person name="Li C.Y."/>
            <person name="Huang L."/>
            <person name="Wang Z.W."/>
            <person name="Zhao X."/>
            <person name="Zhong W.Y."/>
            <person name="Peng D.H."/>
            <person name="Ahmad S."/>
            <person name="Lan S."/>
            <person name="Zhang J.S."/>
            <person name="Tsai W.C."/>
            <person name="Van de Peer Y."/>
            <person name="Liu Z.J."/>
        </authorList>
    </citation>
    <scope>NUCLEOTIDE SEQUENCE</scope>
    <source>
        <strain evidence="4">CP</strain>
    </source>
</reference>
<dbReference type="Gene3D" id="3.40.525.10">
    <property type="entry name" value="CRAL-TRIO lipid binding domain"/>
    <property type="match status" value="1"/>
</dbReference>
<protein>
    <recommendedName>
        <fullName evidence="3">CRAL-TRIO domain-containing protein</fullName>
    </recommendedName>
</protein>
<name>A0AAV9EEP7_ACOCL</name>
<evidence type="ECO:0000256" key="2">
    <source>
        <dbReference type="SAM" id="Phobius"/>
    </source>
</evidence>
<dbReference type="PANTHER" id="PTHR47041">
    <property type="entry name" value="SEC14 CYTOSOLIC FACTOR FAMILY PROTEIN / PHOSPHOGLYCERIDE TRANSFER FAMILY PROTEIN"/>
    <property type="match status" value="1"/>
</dbReference>
<keyword evidence="2" id="KW-0472">Membrane</keyword>
<proteinExistence type="predicted"/>
<comment type="caution">
    <text evidence="4">The sequence shown here is derived from an EMBL/GenBank/DDBJ whole genome shotgun (WGS) entry which is preliminary data.</text>
</comment>
<dbReference type="EMBL" id="JAUJYO010000007">
    <property type="protein sequence ID" value="KAK1312111.1"/>
    <property type="molecule type" value="Genomic_DNA"/>
</dbReference>
<dbReference type="PROSITE" id="PS50191">
    <property type="entry name" value="CRAL_TRIO"/>
    <property type="match status" value="1"/>
</dbReference>
<gene>
    <name evidence="4" type="ORF">QJS10_CPA07g00228</name>
</gene>
<organism evidence="4 5">
    <name type="scientific">Acorus calamus</name>
    <name type="common">Sweet flag</name>
    <dbReference type="NCBI Taxonomy" id="4465"/>
    <lineage>
        <taxon>Eukaryota</taxon>
        <taxon>Viridiplantae</taxon>
        <taxon>Streptophyta</taxon>
        <taxon>Embryophyta</taxon>
        <taxon>Tracheophyta</taxon>
        <taxon>Spermatophyta</taxon>
        <taxon>Magnoliopsida</taxon>
        <taxon>Liliopsida</taxon>
        <taxon>Acoraceae</taxon>
        <taxon>Acorus</taxon>
    </lineage>
</organism>
<dbReference type="Pfam" id="PF00650">
    <property type="entry name" value="CRAL_TRIO"/>
    <property type="match status" value="1"/>
</dbReference>
<keyword evidence="2" id="KW-0812">Transmembrane</keyword>
<sequence>MGDYLHIPGSSKRIEVPRNSSSKKTSNGSLVASIPKIISLRPLQRIGPLKPFIKGIPSGQVVVFVLKVAVLEVVRRFSRARCPFVWQCLQALQVFSYPPFKWIERWAPFKYLIKGMQNLSKPLLLLSITTAISDGNEHHTGTSNDESFSPPSVELPANQSTPDLRVSDEAPEHVTTENVDSDNWLLNLKNQLKRQGLDLPERINEDELRRFYKAANGDFSCLLTSLKKTIRWRETYAILSSEELEMWSNLVFWHGCDISLRPCLVIRLGLSCSSLAPVDRPRFAQAIVSQIEYGVLHLVNIDDPQITVVLDCEGLSPFRFPMQMLRSCSALVQDHYPNRLGTLFIIRLPSVVRVIAQTYIQVLKPTTRKKLRIEGESYKEVLSEFLQMVPSFLGGQCTCEKCRFLNNTKGLIVKSPTEGLHEVSSDTDSDEVPHTDDITDDLILSSNCDQVLRAAVLGVLLFLVLIAFIAGMYDVEGPSMLP</sequence>
<dbReference type="InterPro" id="IPR036865">
    <property type="entry name" value="CRAL-TRIO_dom_sf"/>
</dbReference>
<dbReference type="CDD" id="cd00170">
    <property type="entry name" value="SEC14"/>
    <property type="match status" value="1"/>
</dbReference>
<keyword evidence="2" id="KW-1133">Transmembrane helix</keyword>
<dbReference type="Proteomes" id="UP001180020">
    <property type="component" value="Unassembled WGS sequence"/>
</dbReference>
<evidence type="ECO:0000256" key="1">
    <source>
        <dbReference type="SAM" id="MobiDB-lite"/>
    </source>
</evidence>
<feature type="compositionally biased region" description="Polar residues" evidence="1">
    <location>
        <begin position="18"/>
        <end position="27"/>
    </location>
</feature>
<dbReference type="SUPFAM" id="SSF52087">
    <property type="entry name" value="CRAL/TRIO domain"/>
    <property type="match status" value="1"/>
</dbReference>
<evidence type="ECO:0000259" key="3">
    <source>
        <dbReference type="PROSITE" id="PS50191"/>
    </source>
</evidence>
<dbReference type="InterPro" id="IPR001251">
    <property type="entry name" value="CRAL-TRIO_dom"/>
</dbReference>